<evidence type="ECO:0000313" key="1">
    <source>
        <dbReference type="EMBL" id="GCE96072.1"/>
    </source>
</evidence>
<protein>
    <submittedName>
        <fullName evidence="1">Uncharacterized protein</fullName>
    </submittedName>
</protein>
<reference evidence="1 2" key="1">
    <citation type="journal article" date="2019" name="J Genomics">
        <title>The Draft Genome of a Hydrogen-producing Cyanobacterium, Arthrospira platensis NIES-46.</title>
        <authorList>
            <person name="Suzuki S."/>
            <person name="Yamaguchi H."/>
            <person name="Kawachi M."/>
        </authorList>
    </citation>
    <scope>NUCLEOTIDE SEQUENCE [LARGE SCALE GENOMIC DNA]</scope>
    <source>
        <strain evidence="1 2">NIES-46</strain>
    </source>
</reference>
<keyword evidence="2" id="KW-1185">Reference proteome</keyword>
<dbReference type="Proteomes" id="UP000326169">
    <property type="component" value="Unassembled WGS sequence"/>
</dbReference>
<accession>A0A5M3TBM0</accession>
<comment type="caution">
    <text evidence="1">The sequence shown here is derived from an EMBL/GenBank/DDBJ whole genome shotgun (WGS) entry which is preliminary data.</text>
</comment>
<proteinExistence type="predicted"/>
<gene>
    <name evidence="1" type="ORF">NIES46_41390</name>
</gene>
<evidence type="ECO:0000313" key="2">
    <source>
        <dbReference type="Proteomes" id="UP000326169"/>
    </source>
</evidence>
<organism evidence="1 2">
    <name type="scientific">Limnospira platensis NIES-46</name>
    <dbReference type="NCBI Taxonomy" id="1236695"/>
    <lineage>
        <taxon>Bacteria</taxon>
        <taxon>Bacillati</taxon>
        <taxon>Cyanobacteriota</taxon>
        <taxon>Cyanophyceae</taxon>
        <taxon>Oscillatoriophycideae</taxon>
        <taxon>Oscillatoriales</taxon>
        <taxon>Sirenicapillariaceae</taxon>
        <taxon>Limnospira</taxon>
    </lineage>
</organism>
<name>A0A5M3TBM0_LIMPL</name>
<sequence length="32" mass="3642">MDLSKITPEKYREMAMATPDIFTSFVASFDAK</sequence>
<dbReference type="EMBL" id="BIMW01000171">
    <property type="protein sequence ID" value="GCE96072.1"/>
    <property type="molecule type" value="Genomic_DNA"/>
</dbReference>